<keyword evidence="1" id="KW-0611">Plant defense</keyword>
<dbReference type="EMBL" id="HG994364">
    <property type="protein sequence ID" value="CAF2316368.1"/>
    <property type="molecule type" value="Genomic_DNA"/>
</dbReference>
<feature type="domain" description="NB-ARC" evidence="2">
    <location>
        <begin position="151"/>
        <end position="223"/>
    </location>
</feature>
<evidence type="ECO:0000313" key="3">
    <source>
        <dbReference type="EMBL" id="CAF2316368.1"/>
    </source>
</evidence>
<dbReference type="PANTHER" id="PTHR33463:SF220">
    <property type="entry name" value="NB-ARC DOMAIN-CONTAINING PROTEIN"/>
    <property type="match status" value="1"/>
</dbReference>
<dbReference type="GO" id="GO:0043531">
    <property type="term" value="F:ADP binding"/>
    <property type="evidence" value="ECO:0007669"/>
    <property type="project" value="InterPro"/>
</dbReference>
<dbReference type="Proteomes" id="UP001295469">
    <property type="component" value="Chromosome A10"/>
</dbReference>
<dbReference type="PANTHER" id="PTHR33463">
    <property type="entry name" value="NB-ARC DOMAIN-CONTAINING PROTEIN-RELATED"/>
    <property type="match status" value="1"/>
</dbReference>
<proteinExistence type="predicted"/>
<dbReference type="InterPro" id="IPR002182">
    <property type="entry name" value="NB-ARC"/>
</dbReference>
<evidence type="ECO:0000256" key="1">
    <source>
        <dbReference type="ARBA" id="ARBA00022821"/>
    </source>
</evidence>
<name>A0A817BF57_BRANA</name>
<gene>
    <name evidence="3" type="ORF">DARMORV10_A10P06140.1</name>
</gene>
<sequence length="226" mass="25916">MPCDQVVNQVSRCLCTNGSYIYSLSENLGALQKDIEVLKAKRDDVQRKVCREEFTGRRERLSQVQVWLTNVLNTENRFNDLFSTNNVELRRLCLCGLCSRNVKMSYIYGKRVVRMLKEVESLNSQGEFSVVTETTSVAKVDEMPVQPTIVGQETMLERVWTRLMEEGVEVVIWVVVSKSPEIHRIQGDIAKKLGLEGEEWDQKNENQRALEIQKCPQEEKVCVVAG</sequence>
<evidence type="ECO:0000259" key="2">
    <source>
        <dbReference type="Pfam" id="PF00931"/>
    </source>
</evidence>
<dbReference type="AlphaFoldDB" id="A0A817BF57"/>
<dbReference type="InterPro" id="IPR050905">
    <property type="entry name" value="Plant_NBS-LRR"/>
</dbReference>
<organism evidence="3">
    <name type="scientific">Brassica napus</name>
    <name type="common">Rape</name>
    <dbReference type="NCBI Taxonomy" id="3708"/>
    <lineage>
        <taxon>Eukaryota</taxon>
        <taxon>Viridiplantae</taxon>
        <taxon>Streptophyta</taxon>
        <taxon>Embryophyta</taxon>
        <taxon>Tracheophyta</taxon>
        <taxon>Spermatophyta</taxon>
        <taxon>Magnoliopsida</taxon>
        <taxon>eudicotyledons</taxon>
        <taxon>Gunneridae</taxon>
        <taxon>Pentapetalae</taxon>
        <taxon>rosids</taxon>
        <taxon>malvids</taxon>
        <taxon>Brassicales</taxon>
        <taxon>Brassicaceae</taxon>
        <taxon>Brassiceae</taxon>
        <taxon>Brassica</taxon>
    </lineage>
</organism>
<accession>A0A817BF57</accession>
<protein>
    <submittedName>
        <fullName evidence="3">(rape) hypothetical protein</fullName>
    </submittedName>
</protein>
<reference evidence="3" key="1">
    <citation type="submission" date="2021-01" db="EMBL/GenBank/DDBJ databases">
        <authorList>
            <consortium name="Genoscope - CEA"/>
            <person name="William W."/>
        </authorList>
    </citation>
    <scope>NUCLEOTIDE SEQUENCE</scope>
</reference>
<dbReference type="Pfam" id="PF00931">
    <property type="entry name" value="NB-ARC"/>
    <property type="match status" value="1"/>
</dbReference>